<dbReference type="SUPFAM" id="SSF46689">
    <property type="entry name" value="Homeodomain-like"/>
    <property type="match status" value="1"/>
</dbReference>
<dbReference type="InterPro" id="IPR023772">
    <property type="entry name" value="DNA-bd_HTH_TetR-type_CS"/>
</dbReference>
<evidence type="ECO:0000256" key="2">
    <source>
        <dbReference type="ARBA" id="ARBA00023125"/>
    </source>
</evidence>
<dbReference type="Pfam" id="PF00440">
    <property type="entry name" value="TetR_N"/>
    <property type="match status" value="1"/>
</dbReference>
<dbReference type="EMBL" id="PIUK01000392">
    <property type="protein sequence ID" value="MBY6278218.1"/>
    <property type="molecule type" value="Genomic_DNA"/>
</dbReference>
<keyword evidence="1" id="KW-0805">Transcription regulation</keyword>
<sequence>MIQASVSQPVAAGEGAHVLQSQNRAEPSPQRRPAGARERGELTRDRLLEAAEEVFAEQGFFRASIAEITRRAGVAQGTFYLYFPAKEEIFRELVRKMSHDLRRTLQEAVAPIIDRRDAERVGLETFLKFVLERRNLYTVMRECEFVDPELHRWYYRRLAEGYVRGLRQAMARGQVRQLDPEALAYFLMGAAQMIGMRWTFWENTLPPREVIETVVSVILHGIDPAGLPREPRATPGTSEGHSPGAPDADPPAAPGADAPGPEPEAGPRA</sequence>
<dbReference type="Proteomes" id="UP000732377">
    <property type="component" value="Unassembled WGS sequence"/>
</dbReference>
<reference evidence="7" key="1">
    <citation type="submission" date="2017-11" db="EMBL/GenBank/DDBJ databases">
        <title>Three new genomes from thermophilic consortium.</title>
        <authorList>
            <person name="Quaggio R."/>
            <person name="Amgarten D."/>
            <person name="Setubal J.C."/>
        </authorList>
    </citation>
    <scope>NUCLEOTIDE SEQUENCE</scope>
    <source>
        <strain evidence="7">ZCTH01-B2</strain>
    </source>
</reference>
<feature type="DNA-binding region" description="H-T-H motif" evidence="4">
    <location>
        <begin position="64"/>
        <end position="83"/>
    </location>
</feature>
<dbReference type="Gene3D" id="1.10.10.60">
    <property type="entry name" value="Homeodomain-like"/>
    <property type="match status" value="1"/>
</dbReference>
<dbReference type="AlphaFoldDB" id="A0A953IC01"/>
<dbReference type="PANTHER" id="PTHR43479:SF11">
    <property type="entry name" value="ACREF_ENVCD OPERON REPRESSOR-RELATED"/>
    <property type="match status" value="1"/>
</dbReference>
<feature type="domain" description="HTH tetR-type" evidence="6">
    <location>
        <begin position="41"/>
        <end position="101"/>
    </location>
</feature>
<keyword evidence="2 4" id="KW-0238">DNA-binding</keyword>
<dbReference type="InterPro" id="IPR009057">
    <property type="entry name" value="Homeodomain-like_sf"/>
</dbReference>
<dbReference type="PROSITE" id="PS01081">
    <property type="entry name" value="HTH_TETR_1"/>
    <property type="match status" value="1"/>
</dbReference>
<name>A0A953IC01_SYMTR</name>
<feature type="compositionally biased region" description="Pro residues" evidence="5">
    <location>
        <begin position="260"/>
        <end position="269"/>
    </location>
</feature>
<comment type="caution">
    <text evidence="7">The sequence shown here is derived from an EMBL/GenBank/DDBJ whole genome shotgun (WGS) entry which is preliminary data.</text>
</comment>
<evidence type="ECO:0000256" key="3">
    <source>
        <dbReference type="ARBA" id="ARBA00023163"/>
    </source>
</evidence>
<dbReference type="Gene3D" id="1.10.357.10">
    <property type="entry name" value="Tetracycline Repressor, domain 2"/>
    <property type="match status" value="1"/>
</dbReference>
<dbReference type="GO" id="GO:0003677">
    <property type="term" value="F:DNA binding"/>
    <property type="evidence" value="ECO:0007669"/>
    <property type="project" value="UniProtKB-UniRule"/>
</dbReference>
<dbReference type="InterPro" id="IPR050624">
    <property type="entry name" value="HTH-type_Tx_Regulator"/>
</dbReference>
<dbReference type="PRINTS" id="PR00455">
    <property type="entry name" value="HTHTETR"/>
</dbReference>
<feature type="region of interest" description="Disordered" evidence="5">
    <location>
        <begin position="225"/>
        <end position="269"/>
    </location>
</feature>
<evidence type="ECO:0000256" key="4">
    <source>
        <dbReference type="PROSITE-ProRule" id="PRU00335"/>
    </source>
</evidence>
<evidence type="ECO:0000259" key="6">
    <source>
        <dbReference type="PROSITE" id="PS50977"/>
    </source>
</evidence>
<dbReference type="SUPFAM" id="SSF48498">
    <property type="entry name" value="Tetracyclin repressor-like, C-terminal domain"/>
    <property type="match status" value="1"/>
</dbReference>
<dbReference type="FunFam" id="1.10.10.60:FF:000141">
    <property type="entry name" value="TetR family transcriptional regulator"/>
    <property type="match status" value="1"/>
</dbReference>
<dbReference type="GO" id="GO:0045892">
    <property type="term" value="P:negative regulation of DNA-templated transcription"/>
    <property type="evidence" value="ECO:0007669"/>
    <property type="project" value="UniProtKB-ARBA"/>
</dbReference>
<keyword evidence="3" id="KW-0804">Transcription</keyword>
<evidence type="ECO:0000313" key="7">
    <source>
        <dbReference type="EMBL" id="MBY6278218.1"/>
    </source>
</evidence>
<dbReference type="InterPro" id="IPR001647">
    <property type="entry name" value="HTH_TetR"/>
</dbReference>
<dbReference type="PANTHER" id="PTHR43479">
    <property type="entry name" value="ACREF/ENVCD OPERON REPRESSOR-RELATED"/>
    <property type="match status" value="1"/>
</dbReference>
<evidence type="ECO:0000256" key="1">
    <source>
        <dbReference type="ARBA" id="ARBA00023015"/>
    </source>
</evidence>
<dbReference type="PROSITE" id="PS50977">
    <property type="entry name" value="HTH_TETR_2"/>
    <property type="match status" value="1"/>
</dbReference>
<evidence type="ECO:0000256" key="5">
    <source>
        <dbReference type="SAM" id="MobiDB-lite"/>
    </source>
</evidence>
<evidence type="ECO:0000313" key="8">
    <source>
        <dbReference type="Proteomes" id="UP000732377"/>
    </source>
</evidence>
<dbReference type="InterPro" id="IPR036271">
    <property type="entry name" value="Tet_transcr_reg_TetR-rel_C_sf"/>
</dbReference>
<accession>A0A953IC01</accession>
<gene>
    <name evidence="7" type="ORF">CWE10_19005</name>
</gene>
<protein>
    <submittedName>
        <fullName evidence="7">TetR/AcrR family transcriptional regulator</fullName>
    </submittedName>
</protein>
<organism evidence="7 8">
    <name type="scientific">Symbiobacterium thermophilum</name>
    <dbReference type="NCBI Taxonomy" id="2734"/>
    <lineage>
        <taxon>Bacteria</taxon>
        <taxon>Bacillati</taxon>
        <taxon>Bacillota</taxon>
        <taxon>Clostridia</taxon>
        <taxon>Eubacteriales</taxon>
        <taxon>Symbiobacteriaceae</taxon>
        <taxon>Symbiobacterium</taxon>
    </lineage>
</organism>
<feature type="region of interest" description="Disordered" evidence="5">
    <location>
        <begin position="1"/>
        <end position="40"/>
    </location>
</feature>
<proteinExistence type="predicted"/>